<keyword evidence="5" id="KW-0418">Kinase</keyword>
<keyword evidence="13" id="KW-1185">Reference proteome</keyword>
<keyword evidence="3" id="KW-0808">Transferase</keyword>
<dbReference type="PROSITE" id="PS00107">
    <property type="entry name" value="PROTEIN_KINASE_ATP"/>
    <property type="match status" value="1"/>
</dbReference>
<dbReference type="PROSITE" id="PS00108">
    <property type="entry name" value="PROTEIN_KINASE_ST"/>
    <property type="match status" value="1"/>
</dbReference>
<dbReference type="FunFam" id="1.10.510.10:FF:000571">
    <property type="entry name" value="Maternal embryonic leucine zipper kinase"/>
    <property type="match status" value="1"/>
</dbReference>
<evidence type="ECO:0000256" key="9">
    <source>
        <dbReference type="PROSITE-ProRule" id="PRU10141"/>
    </source>
</evidence>
<dbReference type="InterPro" id="IPR017441">
    <property type="entry name" value="Protein_kinase_ATP_BS"/>
</dbReference>
<protein>
    <recommendedName>
        <fullName evidence="1">cAMP-dependent protein kinase</fullName>
        <ecNumber evidence="1">2.7.11.11</ecNumber>
    </recommendedName>
</protein>
<keyword evidence="6 9" id="KW-0067">ATP-binding</keyword>
<evidence type="ECO:0000256" key="4">
    <source>
        <dbReference type="ARBA" id="ARBA00022741"/>
    </source>
</evidence>
<comment type="catalytic activity">
    <reaction evidence="8">
        <text>L-seryl-[protein] + ATP = O-phospho-L-seryl-[protein] + ADP + H(+)</text>
        <dbReference type="Rhea" id="RHEA:17989"/>
        <dbReference type="Rhea" id="RHEA-COMP:9863"/>
        <dbReference type="Rhea" id="RHEA-COMP:11604"/>
        <dbReference type="ChEBI" id="CHEBI:15378"/>
        <dbReference type="ChEBI" id="CHEBI:29999"/>
        <dbReference type="ChEBI" id="CHEBI:30616"/>
        <dbReference type="ChEBI" id="CHEBI:83421"/>
        <dbReference type="ChEBI" id="CHEBI:456216"/>
        <dbReference type="EC" id="2.7.11.11"/>
    </reaction>
</comment>
<evidence type="ECO:0000256" key="5">
    <source>
        <dbReference type="ARBA" id="ARBA00022777"/>
    </source>
</evidence>
<dbReference type="EC" id="2.7.11.11" evidence="1"/>
<evidence type="ECO:0000256" key="2">
    <source>
        <dbReference type="ARBA" id="ARBA00022527"/>
    </source>
</evidence>
<sequence>MYHSTFVLKKKQYDKITNYELIKMIGKGTTSEVWLCKNKTTQETSAIKIITKSYLHETLAHEDLLNEINILKKLSKHHWIINLKSQFSNQHAFFLSLDYLPDGNLLQKIRSKTFDKNLIRFYVAQLAIVLDYLEYKSILHGDLKPENILIGKDGYIKLTDFGLSKDLSNKNHRTNGLIGTSFYLAPEILLGNDYSYSIDWYSLGIIMFEMLTGEPPFKDNHDVFGISKEIIHGKISYPKEITSQEIDLISKLTNKNSSTRYSSLFQVSHHPWFDGFDWVGVILNLATYPYTRESIWLK</sequence>
<dbReference type="EMBL" id="GL883095">
    <property type="protein sequence ID" value="EGG10087.1"/>
    <property type="molecule type" value="Genomic_DNA"/>
</dbReference>
<dbReference type="PANTHER" id="PTHR24353">
    <property type="entry name" value="CYCLIC NUCLEOTIDE-DEPENDENT PROTEIN KINASE"/>
    <property type="match status" value="1"/>
</dbReference>
<dbReference type="GO" id="GO:0005952">
    <property type="term" value="C:cAMP-dependent protein kinase complex"/>
    <property type="evidence" value="ECO:0007669"/>
    <property type="project" value="TreeGrafter"/>
</dbReference>
<evidence type="ECO:0000259" key="11">
    <source>
        <dbReference type="PROSITE" id="PS50011"/>
    </source>
</evidence>
<comment type="catalytic activity">
    <reaction evidence="7">
        <text>L-threonyl-[protein] + ATP = O-phospho-L-threonyl-[protein] + ADP + H(+)</text>
        <dbReference type="Rhea" id="RHEA:46608"/>
        <dbReference type="Rhea" id="RHEA-COMP:11060"/>
        <dbReference type="Rhea" id="RHEA-COMP:11605"/>
        <dbReference type="ChEBI" id="CHEBI:15378"/>
        <dbReference type="ChEBI" id="CHEBI:30013"/>
        <dbReference type="ChEBI" id="CHEBI:30616"/>
        <dbReference type="ChEBI" id="CHEBI:61977"/>
        <dbReference type="ChEBI" id="CHEBI:456216"/>
        <dbReference type="EC" id="2.7.11.11"/>
    </reaction>
</comment>
<dbReference type="Proteomes" id="UP000001072">
    <property type="component" value="Unassembled WGS sequence"/>
</dbReference>
<evidence type="ECO:0000313" key="13">
    <source>
        <dbReference type="Proteomes" id="UP000001072"/>
    </source>
</evidence>
<evidence type="ECO:0000256" key="8">
    <source>
        <dbReference type="ARBA" id="ARBA00047454"/>
    </source>
</evidence>
<dbReference type="eggNOG" id="KOG0598">
    <property type="taxonomic scope" value="Eukaryota"/>
</dbReference>
<dbReference type="GeneID" id="18927341"/>
<dbReference type="Pfam" id="PF00069">
    <property type="entry name" value="Pkinase"/>
    <property type="match status" value="1"/>
</dbReference>
<feature type="binding site" evidence="9">
    <location>
        <position position="48"/>
    </location>
    <ligand>
        <name>ATP</name>
        <dbReference type="ChEBI" id="CHEBI:30616"/>
    </ligand>
</feature>
<evidence type="ECO:0000256" key="3">
    <source>
        <dbReference type="ARBA" id="ARBA00022679"/>
    </source>
</evidence>
<dbReference type="InterPro" id="IPR011009">
    <property type="entry name" value="Kinase-like_dom_sf"/>
</dbReference>
<dbReference type="SMART" id="SM00220">
    <property type="entry name" value="S_TKc"/>
    <property type="match status" value="1"/>
</dbReference>
<dbReference type="Gene3D" id="1.10.510.10">
    <property type="entry name" value="Transferase(Phosphotransferase) domain 1"/>
    <property type="match status" value="1"/>
</dbReference>
<dbReference type="PROSITE" id="PS50011">
    <property type="entry name" value="PROTEIN_KINASE_DOM"/>
    <property type="match status" value="1"/>
</dbReference>
<feature type="domain" description="Protein kinase" evidence="11">
    <location>
        <begin position="19"/>
        <end position="273"/>
    </location>
</feature>
<dbReference type="InParanoid" id="F4RBH6"/>
<dbReference type="PIRSF" id="PIRSF000654">
    <property type="entry name" value="Integrin-linked_kinase"/>
    <property type="match status" value="1"/>
</dbReference>
<evidence type="ECO:0000256" key="7">
    <source>
        <dbReference type="ARBA" id="ARBA00047292"/>
    </source>
</evidence>
<dbReference type="VEuPathDB" id="FungiDB:MELLADRAFT_33818"/>
<dbReference type="CDD" id="cd05123">
    <property type="entry name" value="STKc_AGC"/>
    <property type="match status" value="1"/>
</dbReference>
<dbReference type="HOGENOM" id="CLU_000288_63_5_1"/>
<reference evidence="13" key="1">
    <citation type="journal article" date="2011" name="Proc. Natl. Acad. Sci. U.S.A.">
        <title>Obligate biotrophy features unraveled by the genomic analysis of rust fungi.</title>
        <authorList>
            <person name="Duplessis S."/>
            <person name="Cuomo C.A."/>
            <person name="Lin Y.-C."/>
            <person name="Aerts A."/>
            <person name="Tisserant E."/>
            <person name="Veneault-Fourrey C."/>
            <person name="Joly D.L."/>
            <person name="Hacquard S."/>
            <person name="Amselem J."/>
            <person name="Cantarel B.L."/>
            <person name="Chiu R."/>
            <person name="Coutinho P.M."/>
            <person name="Feau N."/>
            <person name="Field M."/>
            <person name="Frey P."/>
            <person name="Gelhaye E."/>
            <person name="Goldberg J."/>
            <person name="Grabherr M.G."/>
            <person name="Kodira C.D."/>
            <person name="Kohler A."/>
            <person name="Kuees U."/>
            <person name="Lindquist E.A."/>
            <person name="Lucas S.M."/>
            <person name="Mago R."/>
            <person name="Mauceli E."/>
            <person name="Morin E."/>
            <person name="Murat C."/>
            <person name="Pangilinan J.L."/>
            <person name="Park R."/>
            <person name="Pearson M."/>
            <person name="Quesneville H."/>
            <person name="Rouhier N."/>
            <person name="Sakthikumar S."/>
            <person name="Salamov A.A."/>
            <person name="Schmutz J."/>
            <person name="Selles B."/>
            <person name="Shapiro H."/>
            <person name="Tanguay P."/>
            <person name="Tuskan G.A."/>
            <person name="Henrissat B."/>
            <person name="Van de Peer Y."/>
            <person name="Rouze P."/>
            <person name="Ellis J.G."/>
            <person name="Dodds P.N."/>
            <person name="Schein J.E."/>
            <person name="Zhong S."/>
            <person name="Hamelin R.C."/>
            <person name="Grigoriev I.V."/>
            <person name="Szabo L.J."/>
            <person name="Martin F."/>
        </authorList>
    </citation>
    <scope>NUCLEOTIDE SEQUENCE [LARGE SCALE GENOMIC DNA]</scope>
    <source>
        <strain evidence="13">98AG31 / pathotype 3-4-7</strain>
    </source>
</reference>
<dbReference type="RefSeq" id="XP_007406388.1">
    <property type="nucleotide sequence ID" value="XM_007406326.1"/>
</dbReference>
<evidence type="ECO:0000313" key="12">
    <source>
        <dbReference type="EMBL" id="EGG10087.1"/>
    </source>
</evidence>
<keyword evidence="4 9" id="KW-0547">Nucleotide-binding</keyword>
<dbReference type="GO" id="GO:0004691">
    <property type="term" value="F:cAMP-dependent protein kinase activity"/>
    <property type="evidence" value="ECO:0007669"/>
    <property type="project" value="UniProtKB-EC"/>
</dbReference>
<evidence type="ECO:0000256" key="1">
    <source>
        <dbReference type="ARBA" id="ARBA00012444"/>
    </source>
</evidence>
<keyword evidence="2 10" id="KW-0723">Serine/threonine-protein kinase</keyword>
<proteinExistence type="inferred from homology"/>
<evidence type="ECO:0000256" key="6">
    <source>
        <dbReference type="ARBA" id="ARBA00022840"/>
    </source>
</evidence>
<name>F4RBH6_MELLP</name>
<dbReference type="InterPro" id="IPR045270">
    <property type="entry name" value="STKc_AGC"/>
</dbReference>
<dbReference type="GO" id="GO:0005524">
    <property type="term" value="F:ATP binding"/>
    <property type="evidence" value="ECO:0007669"/>
    <property type="project" value="UniProtKB-UniRule"/>
</dbReference>
<dbReference type="InterPro" id="IPR000719">
    <property type="entry name" value="Prot_kinase_dom"/>
</dbReference>
<gene>
    <name evidence="12" type="ORF">MELLADRAFT_33818</name>
</gene>
<organism evidence="13">
    <name type="scientific">Melampsora larici-populina (strain 98AG31 / pathotype 3-4-7)</name>
    <name type="common">Poplar leaf rust fungus</name>
    <dbReference type="NCBI Taxonomy" id="747676"/>
    <lineage>
        <taxon>Eukaryota</taxon>
        <taxon>Fungi</taxon>
        <taxon>Dikarya</taxon>
        <taxon>Basidiomycota</taxon>
        <taxon>Pucciniomycotina</taxon>
        <taxon>Pucciniomycetes</taxon>
        <taxon>Pucciniales</taxon>
        <taxon>Melampsoraceae</taxon>
        <taxon>Melampsora</taxon>
    </lineage>
</organism>
<dbReference type="InterPro" id="IPR008271">
    <property type="entry name" value="Ser/Thr_kinase_AS"/>
</dbReference>
<comment type="similarity">
    <text evidence="10">Belongs to the protein kinase superfamily.</text>
</comment>
<dbReference type="SUPFAM" id="SSF56112">
    <property type="entry name" value="Protein kinase-like (PK-like)"/>
    <property type="match status" value="1"/>
</dbReference>
<dbReference type="Gene3D" id="3.30.200.20">
    <property type="entry name" value="Phosphorylase Kinase, domain 1"/>
    <property type="match status" value="1"/>
</dbReference>
<dbReference type="STRING" id="747676.F4RBH6"/>
<dbReference type="PANTHER" id="PTHR24353:SF37">
    <property type="entry name" value="CAMP-DEPENDENT PROTEIN KINASE CATALYTIC SUBUNIT PRKX"/>
    <property type="match status" value="1"/>
</dbReference>
<evidence type="ECO:0000256" key="10">
    <source>
        <dbReference type="RuleBase" id="RU000304"/>
    </source>
</evidence>
<accession>F4RBH6</accession>
<dbReference type="AlphaFoldDB" id="F4RBH6"/>
<dbReference type="OrthoDB" id="2501594at2759"/>
<dbReference type="KEGG" id="mlr:MELLADRAFT_33818"/>